<keyword evidence="2 3" id="KW-0802">TPR repeat</keyword>
<reference evidence="6 7" key="1">
    <citation type="submission" date="2018-08" db="EMBL/GenBank/DDBJ databases">
        <title>A genome reference for cultivated species of the human gut microbiota.</title>
        <authorList>
            <person name="Zou Y."/>
            <person name="Xue W."/>
            <person name="Luo G."/>
        </authorList>
    </citation>
    <scope>NUCLEOTIDE SEQUENCE [LARGE SCALE GENOMIC DNA]</scope>
    <source>
        <strain evidence="5 7">AF39-11</strain>
        <strain evidence="4 6">OM06-2</strain>
    </source>
</reference>
<dbReference type="GO" id="GO:0045892">
    <property type="term" value="P:negative regulation of DNA-templated transcription"/>
    <property type="evidence" value="ECO:0007669"/>
    <property type="project" value="InterPro"/>
</dbReference>
<feature type="repeat" description="TPR" evidence="3">
    <location>
        <begin position="620"/>
        <end position="653"/>
    </location>
</feature>
<dbReference type="InterPro" id="IPR011990">
    <property type="entry name" value="TPR-like_helical_dom_sf"/>
</dbReference>
<sequence>MHKEIIQLLNEKRLKEAFTQIKESANTLNNWELKSQVETQQTTYEYMLQYMAMGTQDPQRETIYNQLLCKGYELADKTYFLKDWEKAYGYFADKFRKFSQTPPHSFKEIGFMLEAAKHTSATPQNTEEEEAQKLQCYTLHKNTVDELFNKIWVSTQWSEEDYQEARELLLSPSMATNDKAVMMSAVTLNLLQLFDSRKFLLLLTAYQQTQEPAVTQRALTGIALATYFQTDRIKLYPELVSALKLMEDDPTALKQLHDIQIIFLLSRETEKIDKKMREEIIPQMMRNPNLRNSESKVIEIEDIEDLNPEWQKDMEQINSHIRELGELQMEGADTYMTAFSQLKTFPFFQEAAHWFYLFSMKVPDLYQIFKDKEFNEKSLFGLMINSQMFCDSDKFSFCLAMQSLPHDQQTFMRSHMKGEELIPKELETSENPEEQKINAIQRQYIHNLYRFYKLWRFKQEMQDIFREKLDFWNNTLLRPLILKGTYHNQIAGYLFSKGYMQEAAELYESLAQQDPANAETWQKLGFAYQKNKLYDKAVKAYVQADALKANHLWTLKHLAQCHKLSGNYSQAAFCFQKVLEFDPDNLHILMQTGQCLAALKNYPEAIKVFYKVEFLETHPEKARRAIGWCYFMSGKYEEAVRMYEKLLALENPQANDWLNSGHVYLAMGNIPQALIHYRKAETACKSDEEFISQFLADKDALTAQGLSESQVYLMADILRQK</sequence>
<evidence type="ECO:0000313" key="5">
    <source>
        <dbReference type="EMBL" id="RHL15495.1"/>
    </source>
</evidence>
<evidence type="ECO:0000313" key="4">
    <source>
        <dbReference type="EMBL" id="RGM92033.1"/>
    </source>
</evidence>
<dbReference type="Pfam" id="PF13181">
    <property type="entry name" value="TPR_8"/>
    <property type="match status" value="1"/>
</dbReference>
<evidence type="ECO:0000256" key="3">
    <source>
        <dbReference type="PROSITE-ProRule" id="PRU00339"/>
    </source>
</evidence>
<comment type="caution">
    <text evidence="4">The sequence shown here is derived from an EMBL/GenBank/DDBJ whole genome shotgun (WGS) entry which is preliminary data.</text>
</comment>
<dbReference type="PANTHER" id="PTHR44749:SF1">
    <property type="entry name" value="TETRATRICOPEPTIDE-LIKE HELICAL DOMAIN-CONTAINING PROTEIN"/>
    <property type="match status" value="1"/>
</dbReference>
<dbReference type="RefSeq" id="WP_117701401.1">
    <property type="nucleotide sequence ID" value="NZ_CAUWCJ010000042.1"/>
</dbReference>
<dbReference type="EMBL" id="QSTW01000005">
    <property type="protein sequence ID" value="RGM92033.1"/>
    <property type="molecule type" value="Genomic_DNA"/>
</dbReference>
<evidence type="ECO:0000313" key="6">
    <source>
        <dbReference type="Proteomes" id="UP000260814"/>
    </source>
</evidence>
<proteinExistence type="predicted"/>
<dbReference type="Pfam" id="PF07719">
    <property type="entry name" value="TPR_2"/>
    <property type="match status" value="1"/>
</dbReference>
<evidence type="ECO:0000256" key="2">
    <source>
        <dbReference type="ARBA" id="ARBA00022803"/>
    </source>
</evidence>
<gene>
    <name evidence="5" type="ORF">DW035_07685</name>
    <name evidence="4" type="ORF">DXB87_06095</name>
</gene>
<accession>A0A3E4ZAI3</accession>
<organism evidence="4 6">
    <name type="scientific">Phocaeicola plebeius</name>
    <dbReference type="NCBI Taxonomy" id="310297"/>
    <lineage>
        <taxon>Bacteria</taxon>
        <taxon>Pseudomonadati</taxon>
        <taxon>Bacteroidota</taxon>
        <taxon>Bacteroidia</taxon>
        <taxon>Bacteroidales</taxon>
        <taxon>Bacteroidaceae</taxon>
        <taxon>Phocaeicola</taxon>
    </lineage>
</organism>
<dbReference type="InterPro" id="IPR044650">
    <property type="entry name" value="SRFR1-like"/>
</dbReference>
<evidence type="ECO:0000256" key="1">
    <source>
        <dbReference type="ARBA" id="ARBA00022737"/>
    </source>
</evidence>
<dbReference type="InterPro" id="IPR019734">
    <property type="entry name" value="TPR_rpt"/>
</dbReference>
<dbReference type="PROSITE" id="PS50005">
    <property type="entry name" value="TPR"/>
    <property type="match status" value="3"/>
</dbReference>
<dbReference type="InterPro" id="IPR013105">
    <property type="entry name" value="TPR_2"/>
</dbReference>
<feature type="repeat" description="TPR" evidence="3">
    <location>
        <begin position="518"/>
        <end position="551"/>
    </location>
</feature>
<dbReference type="PANTHER" id="PTHR44749">
    <property type="entry name" value="SUPPRESSOR OF RPS4-RLD 1"/>
    <property type="match status" value="1"/>
</dbReference>
<dbReference type="Proteomes" id="UP000284916">
    <property type="component" value="Unassembled WGS sequence"/>
</dbReference>
<dbReference type="SUPFAM" id="SSF48452">
    <property type="entry name" value="TPR-like"/>
    <property type="match status" value="1"/>
</dbReference>
<dbReference type="SMART" id="SM00028">
    <property type="entry name" value="TPR"/>
    <property type="match status" value="6"/>
</dbReference>
<keyword evidence="1" id="KW-0677">Repeat</keyword>
<dbReference type="AlphaFoldDB" id="A0A3E4ZAI3"/>
<protein>
    <submittedName>
        <fullName evidence="4">Tetratricopeptide repeat protein</fullName>
    </submittedName>
</protein>
<evidence type="ECO:0000313" key="7">
    <source>
        <dbReference type="Proteomes" id="UP000284916"/>
    </source>
</evidence>
<dbReference type="Pfam" id="PF13424">
    <property type="entry name" value="TPR_12"/>
    <property type="match status" value="1"/>
</dbReference>
<dbReference type="Gene3D" id="1.25.40.10">
    <property type="entry name" value="Tetratricopeptide repeat domain"/>
    <property type="match status" value="2"/>
</dbReference>
<dbReference type="Proteomes" id="UP000260814">
    <property type="component" value="Unassembled WGS sequence"/>
</dbReference>
<dbReference type="EMBL" id="QROI01000010">
    <property type="protein sequence ID" value="RHL15495.1"/>
    <property type="molecule type" value="Genomic_DNA"/>
</dbReference>
<feature type="repeat" description="TPR" evidence="3">
    <location>
        <begin position="552"/>
        <end position="585"/>
    </location>
</feature>
<name>A0A3E4ZAI3_9BACT</name>